<protein>
    <submittedName>
        <fullName evidence="2">Uncharacterized protein</fullName>
    </submittedName>
</protein>
<gene>
    <name evidence="2" type="ORF">D0865_01627</name>
</gene>
<organism evidence="2 3">
    <name type="scientific">Hortaea werneckii</name>
    <name type="common">Black yeast</name>
    <name type="synonym">Cladosporium werneckii</name>
    <dbReference type="NCBI Taxonomy" id="91943"/>
    <lineage>
        <taxon>Eukaryota</taxon>
        <taxon>Fungi</taxon>
        <taxon>Dikarya</taxon>
        <taxon>Ascomycota</taxon>
        <taxon>Pezizomycotina</taxon>
        <taxon>Dothideomycetes</taxon>
        <taxon>Dothideomycetidae</taxon>
        <taxon>Mycosphaerellales</taxon>
        <taxon>Teratosphaeriaceae</taxon>
        <taxon>Hortaea</taxon>
    </lineage>
</organism>
<feature type="region of interest" description="Disordered" evidence="1">
    <location>
        <begin position="148"/>
        <end position="182"/>
    </location>
</feature>
<reference evidence="2 3" key="1">
    <citation type="journal article" date="2018" name="BMC Genomics">
        <title>Genomic evidence for intraspecific hybridization in a clonal and extremely halotolerant yeast.</title>
        <authorList>
            <person name="Gostincar C."/>
            <person name="Stajich J.E."/>
            <person name="Zupancic J."/>
            <person name="Zalar P."/>
            <person name="Gunde-Cimerman N."/>
        </authorList>
    </citation>
    <scope>NUCLEOTIDE SEQUENCE [LARGE SCALE GENOMIC DNA]</scope>
    <source>
        <strain evidence="2 3">EXF-151</strain>
    </source>
</reference>
<name>A0A3M7D7V4_HORWE</name>
<dbReference type="AlphaFoldDB" id="A0A3M7D7V4"/>
<evidence type="ECO:0000313" key="2">
    <source>
        <dbReference type="EMBL" id="RMY60243.1"/>
    </source>
</evidence>
<accession>A0A3M7D7V4</accession>
<evidence type="ECO:0000313" key="3">
    <source>
        <dbReference type="Proteomes" id="UP000270230"/>
    </source>
</evidence>
<sequence length="255" mass="29237">MADVGGPRREDYCAHAEWTMGCIACDYIDTWEYRIDESAEHQKWSEKVEQAEEILGLEGLSDDQKQRYTHQLETAGEYKQACEINLLALDEEVDSRKVEVDAVRSKHPRESWPQAFQDLVGPKVEELYAPIHRALPDNPQVGMFVREGQSTKEAQTQGSDEARVKEAQGSSSATTDDSSWQAVVDMFRQRSGEFDSEDKKQRKAMMQKKLEELSLDLDDKKLGLGSPLDYYNGEPYLLIKLRELEKEKEKAQKEQ</sequence>
<comment type="caution">
    <text evidence="2">The sequence shown here is derived from an EMBL/GenBank/DDBJ whole genome shotgun (WGS) entry which is preliminary data.</text>
</comment>
<dbReference type="OrthoDB" id="3912467at2759"/>
<dbReference type="EMBL" id="QWIN01000070">
    <property type="protein sequence ID" value="RMY60243.1"/>
    <property type="molecule type" value="Genomic_DNA"/>
</dbReference>
<feature type="compositionally biased region" description="Polar residues" evidence="1">
    <location>
        <begin position="168"/>
        <end position="181"/>
    </location>
</feature>
<proteinExistence type="predicted"/>
<dbReference type="VEuPathDB" id="FungiDB:BTJ68_08540"/>
<evidence type="ECO:0000256" key="1">
    <source>
        <dbReference type="SAM" id="MobiDB-lite"/>
    </source>
</evidence>
<dbReference type="Proteomes" id="UP000270230">
    <property type="component" value="Unassembled WGS sequence"/>
</dbReference>